<reference evidence="2 3" key="1">
    <citation type="journal article" date="2020" name="ISME J.">
        <title>Uncovering the hidden diversity of litter-decomposition mechanisms in mushroom-forming fungi.</title>
        <authorList>
            <person name="Floudas D."/>
            <person name="Bentzer J."/>
            <person name="Ahren D."/>
            <person name="Johansson T."/>
            <person name="Persson P."/>
            <person name="Tunlid A."/>
        </authorList>
    </citation>
    <scope>NUCLEOTIDE SEQUENCE [LARGE SCALE GENOMIC DNA]</scope>
    <source>
        <strain evidence="2 3">CBS 175.51</strain>
    </source>
</reference>
<name>A0A8H5ERF6_9AGAR</name>
<evidence type="ECO:0000313" key="2">
    <source>
        <dbReference type="EMBL" id="KAF5309670.1"/>
    </source>
</evidence>
<dbReference type="EMBL" id="JAACJK010000234">
    <property type="protein sequence ID" value="KAF5309670.1"/>
    <property type="molecule type" value="Genomic_DNA"/>
</dbReference>
<dbReference type="OrthoDB" id="3119491at2759"/>
<feature type="region of interest" description="Disordered" evidence="1">
    <location>
        <begin position="138"/>
        <end position="242"/>
    </location>
</feature>
<sequence>MHYKQSENLENMAISVRSRAGMASSPRSILRPHLSGPVDVIHLHPPTCNARSQLSGPVQYPTRPNHESNRREHSVATANAPRPTHMRRSRSSSRKGRRGSRNPHEDNRSGEADGHLDDGRISVRRDFLVQGVAFKVQRSLRRKKGPPHSQAKCARSRLTETSKDEAAMADDRTQRDRTHMDRYDAVRGTQHPQTTTTTTYPKARSRVHVQELSRRQPSDAEHTDDSLEPKSVSDGRALHQNP</sequence>
<dbReference type="AlphaFoldDB" id="A0A8H5ERF6"/>
<feature type="compositionally biased region" description="Basic and acidic residues" evidence="1">
    <location>
        <begin position="208"/>
        <end position="242"/>
    </location>
</feature>
<feature type="compositionally biased region" description="Basic and acidic residues" evidence="1">
    <location>
        <begin position="102"/>
        <end position="118"/>
    </location>
</feature>
<dbReference type="Proteomes" id="UP000541558">
    <property type="component" value="Unassembled WGS sequence"/>
</dbReference>
<accession>A0A8H5ERF6</accession>
<organism evidence="2 3">
    <name type="scientific">Ephemerocybe angulata</name>
    <dbReference type="NCBI Taxonomy" id="980116"/>
    <lineage>
        <taxon>Eukaryota</taxon>
        <taxon>Fungi</taxon>
        <taxon>Dikarya</taxon>
        <taxon>Basidiomycota</taxon>
        <taxon>Agaricomycotina</taxon>
        <taxon>Agaricomycetes</taxon>
        <taxon>Agaricomycetidae</taxon>
        <taxon>Agaricales</taxon>
        <taxon>Agaricineae</taxon>
        <taxon>Psathyrellaceae</taxon>
        <taxon>Ephemerocybe</taxon>
    </lineage>
</organism>
<comment type="caution">
    <text evidence="2">The sequence shown here is derived from an EMBL/GenBank/DDBJ whole genome shotgun (WGS) entry which is preliminary data.</text>
</comment>
<feature type="compositionally biased region" description="Basic residues" evidence="1">
    <location>
        <begin position="84"/>
        <end position="101"/>
    </location>
</feature>
<feature type="compositionally biased region" description="Basic and acidic residues" evidence="1">
    <location>
        <begin position="64"/>
        <end position="74"/>
    </location>
</feature>
<feature type="region of interest" description="Disordered" evidence="1">
    <location>
        <begin position="41"/>
        <end position="118"/>
    </location>
</feature>
<gene>
    <name evidence="2" type="ORF">D9611_014075</name>
</gene>
<protein>
    <submittedName>
        <fullName evidence="2">Uncharacterized protein</fullName>
    </submittedName>
</protein>
<evidence type="ECO:0000313" key="3">
    <source>
        <dbReference type="Proteomes" id="UP000541558"/>
    </source>
</evidence>
<keyword evidence="3" id="KW-1185">Reference proteome</keyword>
<evidence type="ECO:0000256" key="1">
    <source>
        <dbReference type="SAM" id="MobiDB-lite"/>
    </source>
</evidence>
<feature type="compositionally biased region" description="Basic and acidic residues" evidence="1">
    <location>
        <begin position="157"/>
        <end position="185"/>
    </location>
</feature>
<proteinExistence type="predicted"/>